<keyword evidence="5" id="KW-1185">Reference proteome</keyword>
<gene>
    <name evidence="4" type="ORF">CSSPTR1EN2_LOCUS3827</name>
</gene>
<feature type="transmembrane region" description="Helical" evidence="2">
    <location>
        <begin position="35"/>
        <end position="56"/>
    </location>
</feature>
<evidence type="ECO:0000313" key="5">
    <source>
        <dbReference type="Proteomes" id="UP001497512"/>
    </source>
</evidence>
<evidence type="ECO:0000313" key="4">
    <source>
        <dbReference type="EMBL" id="CAK9197143.1"/>
    </source>
</evidence>
<dbReference type="Gene3D" id="3.40.50.300">
    <property type="entry name" value="P-loop containing nucleotide triphosphate hydrolases"/>
    <property type="match status" value="1"/>
</dbReference>
<evidence type="ECO:0000256" key="2">
    <source>
        <dbReference type="SAM" id="Phobius"/>
    </source>
</evidence>
<keyword evidence="2" id="KW-0812">Transmembrane</keyword>
<dbReference type="InterPro" id="IPR052796">
    <property type="entry name" value="Nod_factor_sulfotransferase"/>
</dbReference>
<proteinExistence type="inferred from homology"/>
<keyword evidence="2" id="KW-1133">Transmembrane helix</keyword>
<dbReference type="Pfam" id="PF00685">
    <property type="entry name" value="Sulfotransfer_1"/>
    <property type="match status" value="1"/>
</dbReference>
<dbReference type="PANTHER" id="PTHR32175:SF26">
    <property type="entry name" value="PROTEIN, PUTATIVE, EXPRESSED-RELATED"/>
    <property type="match status" value="1"/>
</dbReference>
<accession>A0ABP0TLS0</accession>
<evidence type="ECO:0000256" key="1">
    <source>
        <dbReference type="RuleBase" id="RU361155"/>
    </source>
</evidence>
<feature type="domain" description="Sulfotransferase" evidence="3">
    <location>
        <begin position="116"/>
        <end position="324"/>
    </location>
</feature>
<reference evidence="4" key="1">
    <citation type="submission" date="2024-02" db="EMBL/GenBank/DDBJ databases">
        <authorList>
            <consortium name="ELIXIR-Norway"/>
            <consortium name="Elixir Norway"/>
        </authorList>
    </citation>
    <scope>NUCLEOTIDE SEQUENCE</scope>
</reference>
<comment type="similarity">
    <text evidence="1">Belongs to the sulfotransferase 1 family.</text>
</comment>
<organism evidence="4 5">
    <name type="scientific">Sphagnum troendelagicum</name>
    <dbReference type="NCBI Taxonomy" id="128251"/>
    <lineage>
        <taxon>Eukaryota</taxon>
        <taxon>Viridiplantae</taxon>
        <taxon>Streptophyta</taxon>
        <taxon>Embryophyta</taxon>
        <taxon>Bryophyta</taxon>
        <taxon>Sphagnophytina</taxon>
        <taxon>Sphagnopsida</taxon>
        <taxon>Sphagnales</taxon>
        <taxon>Sphagnaceae</taxon>
        <taxon>Sphagnum</taxon>
    </lineage>
</organism>
<dbReference type="Proteomes" id="UP001497512">
    <property type="component" value="Chromosome 11"/>
</dbReference>
<dbReference type="InterPro" id="IPR027417">
    <property type="entry name" value="P-loop_NTPase"/>
</dbReference>
<keyword evidence="2" id="KW-0472">Membrane</keyword>
<dbReference type="SUPFAM" id="SSF52540">
    <property type="entry name" value="P-loop containing nucleoside triphosphate hydrolases"/>
    <property type="match status" value="1"/>
</dbReference>
<dbReference type="EC" id="2.8.2.-" evidence="1"/>
<dbReference type="EMBL" id="OZ019903">
    <property type="protein sequence ID" value="CAK9197143.1"/>
    <property type="molecule type" value="Genomic_DNA"/>
</dbReference>
<keyword evidence="1" id="KW-0808">Transferase</keyword>
<name>A0ABP0TLS0_9BRYO</name>
<dbReference type="InterPro" id="IPR000863">
    <property type="entry name" value="Sulfotransferase_dom"/>
</dbReference>
<sequence>MAINNLKRHELDMNFGFLKDLTGVKETTTRKPSSIWKLLMLLVVGLCGVYVCMIGVDNRSAFQQFPRKTVFQVKQQQEEHVTECPKLLKSHTFTEHYPHPNTFDRAECTCTPVHTFVILSMQRSGSGWFETLLNSHPNISSHGEVFSAAGRRENFTLITETLESVFNLDWMSSAAKNECTSAIGLKWMLNQGVMEYHSELAAYFKQKGVSVILLLRRNSLKRMISILANAYDKKEKLLNGTHKSHVHSKEEALMLAAFKPMIDVKHLLHNLQRVQEITNDALQFFNGTRLLPLFYEDLLNSPSKMLQVQEFVGVKVQDLQSEQVKIHTRPLQEQIQNWDEVSRHLQGTQFEHFLQDKDYF</sequence>
<evidence type="ECO:0000259" key="3">
    <source>
        <dbReference type="Pfam" id="PF00685"/>
    </source>
</evidence>
<dbReference type="PANTHER" id="PTHR32175">
    <property type="entry name" value="PROTEIN, PUTATIVE, EXPRESSED-RELATED"/>
    <property type="match status" value="1"/>
</dbReference>
<protein>
    <recommendedName>
        <fullName evidence="1">Sulfotransferase</fullName>
        <ecNumber evidence="1">2.8.2.-</ecNumber>
    </recommendedName>
</protein>